<dbReference type="AlphaFoldDB" id="A0A434AFJ1"/>
<dbReference type="SUPFAM" id="SSF51182">
    <property type="entry name" value="RmlC-like cupins"/>
    <property type="match status" value="1"/>
</dbReference>
<evidence type="ECO:0008006" key="3">
    <source>
        <dbReference type="Google" id="ProtNLM"/>
    </source>
</evidence>
<accession>A0A434AFJ1</accession>
<dbReference type="InterPro" id="IPR011051">
    <property type="entry name" value="RmlC_Cupin_sf"/>
</dbReference>
<reference evidence="1 2" key="1">
    <citation type="submission" date="2018-11" db="EMBL/GenBank/DDBJ databases">
        <title>Parancylomarina longa gen. nov., sp. nov., isolated from sediments of southern Okinawa.</title>
        <authorList>
            <person name="Fu T."/>
        </authorList>
    </citation>
    <scope>NUCLEOTIDE SEQUENCE [LARGE SCALE GENOMIC DNA]</scope>
    <source>
        <strain evidence="1 2">T3-2 S1-C</strain>
    </source>
</reference>
<dbReference type="RefSeq" id="WP_127344791.1">
    <property type="nucleotide sequence ID" value="NZ_RJJX01000028.1"/>
</dbReference>
<dbReference type="Gene3D" id="2.60.120.10">
    <property type="entry name" value="Jelly Rolls"/>
    <property type="match status" value="1"/>
</dbReference>
<comment type="caution">
    <text evidence="1">The sequence shown here is derived from an EMBL/GenBank/DDBJ whole genome shotgun (WGS) entry which is preliminary data.</text>
</comment>
<dbReference type="EMBL" id="RJJX01000028">
    <property type="protein sequence ID" value="RUT73118.1"/>
    <property type="molecule type" value="Genomic_DNA"/>
</dbReference>
<proteinExistence type="predicted"/>
<organism evidence="1 2">
    <name type="scientific">Ancylomarina longa</name>
    <dbReference type="NCBI Taxonomy" id="2487017"/>
    <lineage>
        <taxon>Bacteria</taxon>
        <taxon>Pseudomonadati</taxon>
        <taxon>Bacteroidota</taxon>
        <taxon>Bacteroidia</taxon>
        <taxon>Marinilabiliales</taxon>
        <taxon>Marinifilaceae</taxon>
        <taxon>Ancylomarina</taxon>
    </lineage>
</organism>
<dbReference type="Proteomes" id="UP000282985">
    <property type="component" value="Unassembled WGS sequence"/>
</dbReference>
<gene>
    <name evidence="1" type="ORF">DLK05_15065</name>
</gene>
<evidence type="ECO:0000313" key="1">
    <source>
        <dbReference type="EMBL" id="RUT73118.1"/>
    </source>
</evidence>
<dbReference type="InterPro" id="IPR014710">
    <property type="entry name" value="RmlC-like_jellyroll"/>
</dbReference>
<protein>
    <recommendedName>
        <fullName evidence="3">Cupin domain-containing protein</fullName>
    </recommendedName>
</protein>
<evidence type="ECO:0000313" key="2">
    <source>
        <dbReference type="Proteomes" id="UP000282985"/>
    </source>
</evidence>
<name>A0A434AFJ1_9BACT</name>
<keyword evidence="2" id="KW-1185">Reference proteome</keyword>
<sequence length="103" mass="11761">MEILDFTKIAGFPYAERQKNVLYKTDDFKIRIIDLPENGTISECDMIAHVVFVVMYGQVDVTVNGKEYRLSEKQSLASEPATFSMRTENGAKLMGIQIQKHEK</sequence>